<organism evidence="3 4">
    <name type="scientific">Desulfomonile tiedjei</name>
    <dbReference type="NCBI Taxonomy" id="2358"/>
    <lineage>
        <taxon>Bacteria</taxon>
        <taxon>Pseudomonadati</taxon>
        <taxon>Thermodesulfobacteriota</taxon>
        <taxon>Desulfomonilia</taxon>
        <taxon>Desulfomonilales</taxon>
        <taxon>Desulfomonilaceae</taxon>
        <taxon>Desulfomonile</taxon>
    </lineage>
</organism>
<dbReference type="SUPFAM" id="SSF54427">
    <property type="entry name" value="NTF2-like"/>
    <property type="match status" value="1"/>
</dbReference>
<feature type="chain" id="PRO_5039039857" evidence="1">
    <location>
        <begin position="22"/>
        <end position="312"/>
    </location>
</feature>
<evidence type="ECO:0000259" key="2">
    <source>
        <dbReference type="Pfam" id="PF14534"/>
    </source>
</evidence>
<feature type="signal peptide" evidence="1">
    <location>
        <begin position="1"/>
        <end position="21"/>
    </location>
</feature>
<comment type="caution">
    <text evidence="3">The sequence shown here is derived from an EMBL/GenBank/DDBJ whole genome shotgun (WGS) entry which is preliminary data.</text>
</comment>
<evidence type="ECO:0000313" key="4">
    <source>
        <dbReference type="Proteomes" id="UP000807825"/>
    </source>
</evidence>
<dbReference type="InterPro" id="IPR011944">
    <property type="entry name" value="Steroid_delta5-4_isomerase"/>
</dbReference>
<dbReference type="Pfam" id="PF14534">
    <property type="entry name" value="DUF4440"/>
    <property type="match status" value="1"/>
</dbReference>
<protein>
    <submittedName>
        <fullName evidence="3">Nuclear transport factor 2 family protein</fullName>
    </submittedName>
</protein>
<sequence>MKKVILMIALIVVIGPSVCLAEGSKKSAEKALPAAQVQNPQIAEDKAVRSSAEAFVNAFNKADVKAVGALWTNDCEYIDETGRVFRGRDAIEKEYAAFFAANPGLKVETSISSVKVLAGNAAIEDGTSILKRADGVLVSRGAYTAVHLKEGDKWLMASVREYASPPLSVRPKLADLEWLIGDWSASKDAKRLEFSFRWIADKRFIELSYTARDKDTVSRSGIQIIGRDPASGNVVSWSFDSTGGYGHGQWTLLKKGLITESRGMLPDGAPTSSTDIASRPDADTLTWQSVNRSAAGQRLNDAELLTFKRKSR</sequence>
<dbReference type="NCBIfam" id="TIGR02246">
    <property type="entry name" value="SgcJ/EcaC family oxidoreductase"/>
    <property type="match status" value="1"/>
</dbReference>
<accession>A0A9D6Z2H2</accession>
<dbReference type="InterPro" id="IPR027843">
    <property type="entry name" value="DUF4440"/>
</dbReference>
<dbReference type="AlphaFoldDB" id="A0A9D6Z2H2"/>
<evidence type="ECO:0000313" key="3">
    <source>
        <dbReference type="EMBL" id="MBI5248774.1"/>
    </source>
</evidence>
<dbReference type="EMBL" id="JACRDE010000136">
    <property type="protein sequence ID" value="MBI5248774.1"/>
    <property type="molecule type" value="Genomic_DNA"/>
</dbReference>
<feature type="domain" description="DUF4440" evidence="2">
    <location>
        <begin position="49"/>
        <end position="156"/>
    </location>
</feature>
<name>A0A9D6Z2H2_9BACT</name>
<dbReference type="Gene3D" id="3.10.450.50">
    <property type="match status" value="1"/>
</dbReference>
<dbReference type="Proteomes" id="UP000807825">
    <property type="component" value="Unassembled WGS sequence"/>
</dbReference>
<proteinExistence type="predicted"/>
<gene>
    <name evidence="3" type="ORF">HY912_04705</name>
</gene>
<dbReference type="InterPro" id="IPR032710">
    <property type="entry name" value="NTF2-like_dom_sf"/>
</dbReference>
<evidence type="ECO:0000256" key="1">
    <source>
        <dbReference type="SAM" id="SignalP"/>
    </source>
</evidence>
<keyword evidence="1" id="KW-0732">Signal</keyword>
<reference evidence="3" key="1">
    <citation type="submission" date="2020-07" db="EMBL/GenBank/DDBJ databases">
        <title>Huge and variable diversity of episymbiotic CPR bacteria and DPANN archaea in groundwater ecosystems.</title>
        <authorList>
            <person name="He C.Y."/>
            <person name="Keren R."/>
            <person name="Whittaker M."/>
            <person name="Farag I.F."/>
            <person name="Doudna J."/>
            <person name="Cate J.H.D."/>
            <person name="Banfield J.F."/>
        </authorList>
    </citation>
    <scope>NUCLEOTIDE SEQUENCE</scope>
    <source>
        <strain evidence="3">NC_groundwater_1664_Pr3_B-0.1um_52_9</strain>
    </source>
</reference>